<dbReference type="PROSITE" id="PS51406">
    <property type="entry name" value="FIBRINOGEN_C_2"/>
    <property type="match status" value="1"/>
</dbReference>
<dbReference type="Proteomes" id="UP000762676">
    <property type="component" value="Unassembled WGS sequence"/>
</dbReference>
<evidence type="ECO:0000259" key="3">
    <source>
        <dbReference type="PROSITE" id="PS51406"/>
    </source>
</evidence>
<comment type="caution">
    <text evidence="4">The sequence shown here is derived from an EMBL/GenBank/DDBJ whole genome shotgun (WGS) entry which is preliminary data.</text>
</comment>
<dbReference type="InterPro" id="IPR050373">
    <property type="entry name" value="Fibrinogen_C-term_domain"/>
</dbReference>
<dbReference type="PANTHER" id="PTHR19143">
    <property type="entry name" value="FIBRINOGEN/TENASCIN/ANGIOPOEITIN"/>
    <property type="match status" value="1"/>
</dbReference>
<dbReference type="SMART" id="SM00186">
    <property type="entry name" value="FBG"/>
    <property type="match status" value="1"/>
</dbReference>
<dbReference type="Gene3D" id="3.90.215.10">
    <property type="entry name" value="Gamma Fibrinogen, chain A, domain 1"/>
    <property type="match status" value="1"/>
</dbReference>
<sequence length="651" mass="73225">MASIVFSALCLSLLIGPAVSSSGLQFRLSPTNSDLPGTSFFCGVLLCEKSSLSEDEHRNITGMSLYKAVSHGPTDSGSTKSGNLSRLAFLSPSQPSLEENSNGVKVSGSLKTGQASLRVELSKQTDCLTEYTCEVQEVDSEGKELITLYRLLQARDQNSDNKLNEDLTSSSLTRFLSLAEGLDIKLTTNEMYLKDKLSLVEDRTFDLQKQITDKPHQKIAAMEKSFERIEAKVETILSAVETRLNLVENSLEQKVADLQNQLTDKIYSLESHLQNEAYTNFKHIEEKLCDLETRLASVDREAIQQKVLNTVKDQVDAHFLQVLDATDKADETLNNTANLLTALKLDNTHFQIDVINTYGNFLYNVTRGMNKVFLHNENLTNIIKKSLHFFNNDLLLSLDRVESTTDNSVDETSTSLQALEAELKSSIAGEIESSLVDFFMPETCEKNTPVLLKTASTPYPVIYKSDILGLDTPILCDTRTDEGGWIVIQRRSTGDVDFYRDWVTYKKGFGALHTDFWLGLENIHAITSSGKYELRVDLKFQGQSKYAVYNRFSLTGETKNYTITLGSYSGTAGDSLSYHNGMQFSTRDRDNDIGSWHCAQRRDGAWWYNSCQRSNLNGRWQALDHHGPRWELFTDTDPASFTEMKIRRLED</sequence>
<gene>
    <name evidence="4" type="ORF">ElyMa_001169700</name>
</gene>
<dbReference type="InterPro" id="IPR002181">
    <property type="entry name" value="Fibrinogen_a/b/g_C_dom"/>
</dbReference>
<dbReference type="EMBL" id="BMAT01002303">
    <property type="protein sequence ID" value="GFS04239.1"/>
    <property type="molecule type" value="Genomic_DNA"/>
</dbReference>
<dbReference type="CDD" id="cd00087">
    <property type="entry name" value="FReD"/>
    <property type="match status" value="1"/>
</dbReference>
<dbReference type="SUPFAM" id="SSF56496">
    <property type="entry name" value="Fibrinogen C-terminal domain-like"/>
    <property type="match status" value="1"/>
</dbReference>
<keyword evidence="2" id="KW-0732">Signal</keyword>
<dbReference type="Pfam" id="PF00147">
    <property type="entry name" value="Fibrinogen_C"/>
    <property type="match status" value="1"/>
</dbReference>
<name>A0AAV4I502_9GAST</name>
<evidence type="ECO:0000256" key="2">
    <source>
        <dbReference type="SAM" id="SignalP"/>
    </source>
</evidence>
<evidence type="ECO:0000256" key="1">
    <source>
        <dbReference type="ARBA" id="ARBA00023157"/>
    </source>
</evidence>
<keyword evidence="1" id="KW-1015">Disulfide bond</keyword>
<protein>
    <submittedName>
        <fullName evidence="4">Ficolin-1</fullName>
    </submittedName>
</protein>
<dbReference type="AlphaFoldDB" id="A0AAV4I502"/>
<dbReference type="PROSITE" id="PS00514">
    <property type="entry name" value="FIBRINOGEN_C_1"/>
    <property type="match status" value="1"/>
</dbReference>
<organism evidence="4 5">
    <name type="scientific">Elysia marginata</name>
    <dbReference type="NCBI Taxonomy" id="1093978"/>
    <lineage>
        <taxon>Eukaryota</taxon>
        <taxon>Metazoa</taxon>
        <taxon>Spiralia</taxon>
        <taxon>Lophotrochozoa</taxon>
        <taxon>Mollusca</taxon>
        <taxon>Gastropoda</taxon>
        <taxon>Heterobranchia</taxon>
        <taxon>Euthyneura</taxon>
        <taxon>Panpulmonata</taxon>
        <taxon>Sacoglossa</taxon>
        <taxon>Placobranchoidea</taxon>
        <taxon>Plakobranchidae</taxon>
        <taxon>Elysia</taxon>
    </lineage>
</organism>
<dbReference type="InterPro" id="IPR014716">
    <property type="entry name" value="Fibrinogen_a/b/g_C_1"/>
</dbReference>
<evidence type="ECO:0000313" key="5">
    <source>
        <dbReference type="Proteomes" id="UP000762676"/>
    </source>
</evidence>
<accession>A0AAV4I502</accession>
<feature type="domain" description="Fibrinogen C-terminal" evidence="3">
    <location>
        <begin position="435"/>
        <end position="650"/>
    </location>
</feature>
<dbReference type="GO" id="GO:0005615">
    <property type="term" value="C:extracellular space"/>
    <property type="evidence" value="ECO:0007669"/>
    <property type="project" value="TreeGrafter"/>
</dbReference>
<dbReference type="GO" id="GO:0005178">
    <property type="term" value="F:integrin binding"/>
    <property type="evidence" value="ECO:0007669"/>
    <property type="project" value="TreeGrafter"/>
</dbReference>
<dbReference type="GO" id="GO:1990138">
    <property type="term" value="P:neuron projection extension"/>
    <property type="evidence" value="ECO:0007669"/>
    <property type="project" value="TreeGrafter"/>
</dbReference>
<proteinExistence type="predicted"/>
<evidence type="ECO:0000313" key="4">
    <source>
        <dbReference type="EMBL" id="GFS04239.1"/>
    </source>
</evidence>
<dbReference type="PANTHER" id="PTHR19143:SF348">
    <property type="entry name" value="TENASCIN-N"/>
    <property type="match status" value="1"/>
</dbReference>
<dbReference type="GO" id="GO:0007160">
    <property type="term" value="P:cell-matrix adhesion"/>
    <property type="evidence" value="ECO:0007669"/>
    <property type="project" value="TreeGrafter"/>
</dbReference>
<dbReference type="InterPro" id="IPR036056">
    <property type="entry name" value="Fibrinogen-like_C"/>
</dbReference>
<dbReference type="InterPro" id="IPR020837">
    <property type="entry name" value="Fibrinogen_CS"/>
</dbReference>
<reference evidence="4 5" key="1">
    <citation type="journal article" date="2021" name="Elife">
        <title>Chloroplast acquisition without the gene transfer in kleptoplastic sea slugs, Plakobranchus ocellatus.</title>
        <authorList>
            <person name="Maeda T."/>
            <person name="Takahashi S."/>
            <person name="Yoshida T."/>
            <person name="Shimamura S."/>
            <person name="Takaki Y."/>
            <person name="Nagai Y."/>
            <person name="Toyoda A."/>
            <person name="Suzuki Y."/>
            <person name="Arimoto A."/>
            <person name="Ishii H."/>
            <person name="Satoh N."/>
            <person name="Nishiyama T."/>
            <person name="Hasebe M."/>
            <person name="Maruyama T."/>
            <person name="Minagawa J."/>
            <person name="Obokata J."/>
            <person name="Shigenobu S."/>
        </authorList>
    </citation>
    <scope>NUCLEOTIDE SEQUENCE [LARGE SCALE GENOMIC DNA]</scope>
</reference>
<feature type="signal peptide" evidence="2">
    <location>
        <begin position="1"/>
        <end position="20"/>
    </location>
</feature>
<feature type="chain" id="PRO_5043730344" evidence="2">
    <location>
        <begin position="21"/>
        <end position="651"/>
    </location>
</feature>
<keyword evidence="5" id="KW-1185">Reference proteome</keyword>